<feature type="compositionally biased region" description="Basic and acidic residues" evidence="1">
    <location>
        <begin position="147"/>
        <end position="156"/>
    </location>
</feature>
<evidence type="ECO:0000256" key="1">
    <source>
        <dbReference type="SAM" id="MobiDB-lite"/>
    </source>
</evidence>
<dbReference type="InterPro" id="IPR012349">
    <property type="entry name" value="Split_barrel_FMN-bd"/>
</dbReference>
<sequence>MTPRSASPARPARSARSDGLLGELTEPECWDHLTAHSLGRIAYVVDGGPTILPFNYLALDGLIWLRTTSYSELAIHLPGQRAAFAVDHADEHDHTGWSVLVRGRAEHAIGEHPGAPAGLPDPAPWPDGTRSMVFCLTPESVTGRTLRHADLGEADRSGPGSVQRHR</sequence>
<dbReference type="Pfam" id="PF12900">
    <property type="entry name" value="Pyridox_ox_2"/>
    <property type="match status" value="1"/>
</dbReference>
<keyword evidence="3" id="KW-1185">Reference proteome</keyword>
<dbReference type="SUPFAM" id="SSF50475">
    <property type="entry name" value="FMN-binding split barrel"/>
    <property type="match status" value="1"/>
</dbReference>
<dbReference type="InterPro" id="IPR024747">
    <property type="entry name" value="Pyridox_Oxase-rel"/>
</dbReference>
<evidence type="ECO:0000313" key="3">
    <source>
        <dbReference type="Proteomes" id="UP001589750"/>
    </source>
</evidence>
<comment type="caution">
    <text evidence="2">The sequence shown here is derived from an EMBL/GenBank/DDBJ whole genome shotgun (WGS) entry which is preliminary data.</text>
</comment>
<name>A0ABV5K6J4_9ACTN</name>
<evidence type="ECO:0000313" key="2">
    <source>
        <dbReference type="EMBL" id="MFB9312231.1"/>
    </source>
</evidence>
<reference evidence="2 3" key="1">
    <citation type="submission" date="2024-09" db="EMBL/GenBank/DDBJ databases">
        <authorList>
            <person name="Sun Q."/>
            <person name="Mori K."/>
        </authorList>
    </citation>
    <scope>NUCLEOTIDE SEQUENCE [LARGE SCALE GENOMIC DNA]</scope>
    <source>
        <strain evidence="2 3">JCM 9626</strain>
    </source>
</reference>
<dbReference type="Gene3D" id="2.30.110.10">
    <property type="entry name" value="Electron Transport, Fmn-binding Protein, Chain A"/>
    <property type="match status" value="1"/>
</dbReference>
<protein>
    <submittedName>
        <fullName evidence="2">Pyridoxamine 5'-phosphate oxidase family protein</fullName>
    </submittedName>
</protein>
<organism evidence="2 3">
    <name type="scientific">Nocardioides plantarum</name>
    <dbReference type="NCBI Taxonomy" id="29299"/>
    <lineage>
        <taxon>Bacteria</taxon>
        <taxon>Bacillati</taxon>
        <taxon>Actinomycetota</taxon>
        <taxon>Actinomycetes</taxon>
        <taxon>Propionibacteriales</taxon>
        <taxon>Nocardioidaceae</taxon>
        <taxon>Nocardioides</taxon>
    </lineage>
</organism>
<dbReference type="Proteomes" id="UP001589750">
    <property type="component" value="Unassembled WGS sequence"/>
</dbReference>
<dbReference type="RefSeq" id="WP_140010512.1">
    <property type="nucleotide sequence ID" value="NZ_JBHMDG010000004.1"/>
</dbReference>
<feature type="region of interest" description="Disordered" evidence="1">
    <location>
        <begin position="146"/>
        <end position="166"/>
    </location>
</feature>
<gene>
    <name evidence="2" type="ORF">ACFFRI_04160</name>
</gene>
<dbReference type="EMBL" id="JBHMDG010000004">
    <property type="protein sequence ID" value="MFB9312231.1"/>
    <property type="molecule type" value="Genomic_DNA"/>
</dbReference>
<accession>A0ABV5K6J4</accession>
<proteinExistence type="predicted"/>